<feature type="compositionally biased region" description="Basic residues" evidence="1">
    <location>
        <begin position="44"/>
        <end position="72"/>
    </location>
</feature>
<organism evidence="3 4">
    <name type="scientific">Ferrovibrio xuzhouensis</name>
    <dbReference type="NCBI Taxonomy" id="1576914"/>
    <lineage>
        <taxon>Bacteria</taxon>
        <taxon>Pseudomonadati</taxon>
        <taxon>Pseudomonadota</taxon>
        <taxon>Alphaproteobacteria</taxon>
        <taxon>Rhodospirillales</taxon>
        <taxon>Rhodospirillaceae</taxon>
        <taxon>Ferrovibrio</taxon>
    </lineage>
</organism>
<feature type="signal peptide" evidence="2">
    <location>
        <begin position="1"/>
        <end position="21"/>
    </location>
</feature>
<sequence>MLTRVKTIAAAFVMTGFLAGAVAPAFLASDAAAQTTQKAEKKAPAKKQVAKKKTPAKKQTAKKPAHKAKKAA</sequence>
<accession>A0ABV7VFC4</accession>
<evidence type="ECO:0000256" key="2">
    <source>
        <dbReference type="SAM" id="SignalP"/>
    </source>
</evidence>
<keyword evidence="4" id="KW-1185">Reference proteome</keyword>
<dbReference type="Proteomes" id="UP001595711">
    <property type="component" value="Unassembled WGS sequence"/>
</dbReference>
<dbReference type="RefSeq" id="WP_379726279.1">
    <property type="nucleotide sequence ID" value="NZ_JBHRYJ010000002.1"/>
</dbReference>
<protein>
    <submittedName>
        <fullName evidence="3">Uncharacterized protein</fullName>
    </submittedName>
</protein>
<comment type="caution">
    <text evidence="3">The sequence shown here is derived from an EMBL/GenBank/DDBJ whole genome shotgun (WGS) entry which is preliminary data.</text>
</comment>
<proteinExistence type="predicted"/>
<evidence type="ECO:0000256" key="1">
    <source>
        <dbReference type="SAM" id="MobiDB-lite"/>
    </source>
</evidence>
<dbReference type="EMBL" id="JBHRYJ010000002">
    <property type="protein sequence ID" value="MFC3676173.1"/>
    <property type="molecule type" value="Genomic_DNA"/>
</dbReference>
<evidence type="ECO:0000313" key="3">
    <source>
        <dbReference type="EMBL" id="MFC3676173.1"/>
    </source>
</evidence>
<evidence type="ECO:0000313" key="4">
    <source>
        <dbReference type="Proteomes" id="UP001595711"/>
    </source>
</evidence>
<gene>
    <name evidence="3" type="ORF">ACFOOQ_11505</name>
</gene>
<keyword evidence="2" id="KW-0732">Signal</keyword>
<name>A0ABV7VFC4_9PROT</name>
<feature type="chain" id="PRO_5046712858" evidence="2">
    <location>
        <begin position="22"/>
        <end position="72"/>
    </location>
</feature>
<feature type="region of interest" description="Disordered" evidence="1">
    <location>
        <begin position="37"/>
        <end position="72"/>
    </location>
</feature>
<reference evidence="4" key="1">
    <citation type="journal article" date="2019" name="Int. J. Syst. Evol. Microbiol.">
        <title>The Global Catalogue of Microorganisms (GCM) 10K type strain sequencing project: providing services to taxonomists for standard genome sequencing and annotation.</title>
        <authorList>
            <consortium name="The Broad Institute Genomics Platform"/>
            <consortium name="The Broad Institute Genome Sequencing Center for Infectious Disease"/>
            <person name="Wu L."/>
            <person name="Ma J."/>
        </authorList>
    </citation>
    <scope>NUCLEOTIDE SEQUENCE [LARGE SCALE GENOMIC DNA]</scope>
    <source>
        <strain evidence="4">KCTC 42182</strain>
    </source>
</reference>